<dbReference type="Gene3D" id="3.30.1120.10">
    <property type="match status" value="1"/>
</dbReference>
<name>A0A6J6WV88_9ZZZZ</name>
<dbReference type="SUPFAM" id="SSF53649">
    <property type="entry name" value="Alkaline phosphatase-like"/>
    <property type="match status" value="1"/>
</dbReference>
<organism evidence="7">
    <name type="scientific">freshwater metagenome</name>
    <dbReference type="NCBI Taxonomy" id="449393"/>
    <lineage>
        <taxon>unclassified sequences</taxon>
        <taxon>metagenomes</taxon>
        <taxon>ecological metagenomes</taxon>
    </lineage>
</organism>
<proteinExistence type="inferred from homology"/>
<comment type="similarity">
    <text evidence="1">Belongs to the sulfatase family.</text>
</comment>
<dbReference type="PANTHER" id="PTHR42693:SF53">
    <property type="entry name" value="ENDO-4-O-SULFATASE"/>
    <property type="match status" value="1"/>
</dbReference>
<accession>A0A6J6WV88</accession>
<evidence type="ECO:0000259" key="6">
    <source>
        <dbReference type="Pfam" id="PF00884"/>
    </source>
</evidence>
<feature type="domain" description="Sulfatase N-terminal" evidence="6">
    <location>
        <begin position="45"/>
        <end position="457"/>
    </location>
</feature>
<feature type="compositionally biased region" description="Polar residues" evidence="5">
    <location>
        <begin position="1"/>
        <end position="12"/>
    </location>
</feature>
<dbReference type="Gene3D" id="3.40.720.10">
    <property type="entry name" value="Alkaline Phosphatase, subunit A"/>
    <property type="match status" value="1"/>
</dbReference>
<keyword evidence="3" id="KW-0378">Hydrolase</keyword>
<dbReference type="Pfam" id="PF00884">
    <property type="entry name" value="Sulfatase"/>
    <property type="match status" value="1"/>
</dbReference>
<dbReference type="GO" id="GO:0004065">
    <property type="term" value="F:arylsulfatase activity"/>
    <property type="evidence" value="ECO:0007669"/>
    <property type="project" value="TreeGrafter"/>
</dbReference>
<dbReference type="InterPro" id="IPR050738">
    <property type="entry name" value="Sulfatase"/>
</dbReference>
<keyword evidence="2" id="KW-0479">Metal-binding</keyword>
<dbReference type="InterPro" id="IPR000917">
    <property type="entry name" value="Sulfatase_N"/>
</dbReference>
<dbReference type="GO" id="GO:0046872">
    <property type="term" value="F:metal ion binding"/>
    <property type="evidence" value="ECO:0007669"/>
    <property type="project" value="UniProtKB-KW"/>
</dbReference>
<protein>
    <submittedName>
        <fullName evidence="7">Unannotated protein</fullName>
    </submittedName>
</protein>
<dbReference type="EMBL" id="CAFAAG010000014">
    <property type="protein sequence ID" value="CAB4788049.1"/>
    <property type="molecule type" value="Genomic_DNA"/>
</dbReference>
<evidence type="ECO:0000313" key="7">
    <source>
        <dbReference type="EMBL" id="CAB4788049.1"/>
    </source>
</evidence>
<reference evidence="7" key="1">
    <citation type="submission" date="2020-05" db="EMBL/GenBank/DDBJ databases">
        <authorList>
            <person name="Chiriac C."/>
            <person name="Salcher M."/>
            <person name="Ghai R."/>
            <person name="Kavagutti S V."/>
        </authorList>
    </citation>
    <scope>NUCLEOTIDE SEQUENCE</scope>
</reference>
<keyword evidence="4" id="KW-0106">Calcium</keyword>
<evidence type="ECO:0000256" key="2">
    <source>
        <dbReference type="ARBA" id="ARBA00022723"/>
    </source>
</evidence>
<dbReference type="InterPro" id="IPR017850">
    <property type="entry name" value="Alkaline_phosphatase_core_sf"/>
</dbReference>
<dbReference type="PROSITE" id="PS00149">
    <property type="entry name" value="SULFATASE_2"/>
    <property type="match status" value="1"/>
</dbReference>
<evidence type="ECO:0000256" key="3">
    <source>
        <dbReference type="ARBA" id="ARBA00022801"/>
    </source>
</evidence>
<evidence type="ECO:0000256" key="5">
    <source>
        <dbReference type="SAM" id="MobiDB-lite"/>
    </source>
</evidence>
<evidence type="ECO:0000256" key="4">
    <source>
        <dbReference type="ARBA" id="ARBA00022837"/>
    </source>
</evidence>
<dbReference type="InterPro" id="IPR024607">
    <property type="entry name" value="Sulfatase_CS"/>
</dbReference>
<feature type="region of interest" description="Disordered" evidence="5">
    <location>
        <begin position="1"/>
        <end position="21"/>
    </location>
</feature>
<dbReference type="PANTHER" id="PTHR42693">
    <property type="entry name" value="ARYLSULFATASE FAMILY MEMBER"/>
    <property type="match status" value="1"/>
</dbReference>
<dbReference type="CDD" id="cd16025">
    <property type="entry name" value="PAS_like"/>
    <property type="match status" value="1"/>
</dbReference>
<dbReference type="PROSITE" id="PS00523">
    <property type="entry name" value="SULFATASE_1"/>
    <property type="match status" value="1"/>
</dbReference>
<sequence length="763" mass="85048">MGKSEMAQNKSVHPNEPHFAGTIDSSYQTSLPAWPELPKGLHGANVITIVFDDMGFSHPSCFGSTLHTPNIDRLAQNGLRYTGFHTTALCSPSRASLLTGRNHHAVGMRGVSNWNTGFPNMRGGITPKAATMAEVLRLEGYATLCAGKWHLAPMEECTAAGPHTNWPLQKGFDRFYGFLNGETDQFYPELTQDNQHILPPRTPEEGYHLSEDLVDQSTTWIRDLVSVRPDRPFYLYLAFGAQHAPHHAPDSYLAKWRGKFDEGWDVHRDVWFKRQIEMGIVPPDTVLSPRNPGVRPWVELTANEKLFACRLQEAFAAMLDHTDAQIGRLLDFLDKHNLTDNTMIALLSDNGASREGGPQGVVDEFSFFNSMWEDVDDMVANRLDDIGTKNAHSNYPWGWSQVGNTPSRWYKSQTYGGGIRDSLILHWPKGIDQPGGIRPQFCHITDIAPTVYDALGITVPSVVNGHGQMPMHGESLTYTFNTSTRETKRGPQYFEMMGHRAIWADGYKAVTFHDQNVPYENDTWGLYKLDEDFSEMHDLSVKQPAKLKEMIALWWEQAELHGVLPLDDRGIEIFGSKSRPGSPHYGNTYTYYPPVAHIPADACPLLSGRAWTITADIIVGNQPVEGVIYARGAHNIGHSFFVKDSVLHFDYNALGKHQRASAPISLQPGNHQLGVRFDREDSTGTITLTVDGKDVGSVHIPKIVRVLGSMGMDLGSDQLSPVVSDYVPPFAFNSTLSKVHFEIRSRATKADIDAFLITEAAKE</sequence>
<gene>
    <name evidence="7" type="ORF">UFOPK2975_00348</name>
</gene>
<evidence type="ECO:0000256" key="1">
    <source>
        <dbReference type="ARBA" id="ARBA00008779"/>
    </source>
</evidence>
<dbReference type="AlphaFoldDB" id="A0A6J6WV88"/>